<feature type="compositionally biased region" description="Low complexity" evidence="11">
    <location>
        <begin position="590"/>
        <end position="601"/>
    </location>
</feature>
<dbReference type="InterPro" id="IPR057476">
    <property type="entry name" value="Cux_N"/>
</dbReference>
<comment type="subcellular location">
    <subcellularLocation>
        <location evidence="1">Golgi apparatus membrane</location>
        <topology evidence="1">Single-pass type IV membrane protein</topology>
    </subcellularLocation>
</comment>
<feature type="coiled-coil region" evidence="10">
    <location>
        <begin position="611"/>
        <end position="645"/>
    </location>
</feature>
<dbReference type="Proteomes" id="UP001153069">
    <property type="component" value="Unassembled WGS sequence"/>
</dbReference>
<name>A0A9N8H2B5_9STRA</name>
<dbReference type="PANTHER" id="PTHR14043">
    <property type="entry name" value="CCAAT DISPLACEMENT PROTEIN-RELATED"/>
    <property type="match status" value="1"/>
</dbReference>
<keyword evidence="15" id="KW-1185">Reference proteome</keyword>
<feature type="region of interest" description="Disordered" evidence="11">
    <location>
        <begin position="546"/>
        <end position="608"/>
    </location>
</feature>
<evidence type="ECO:0000256" key="11">
    <source>
        <dbReference type="SAM" id="MobiDB-lite"/>
    </source>
</evidence>
<protein>
    <recommendedName>
        <fullName evidence="3">Protein CASP</fullName>
    </recommendedName>
</protein>
<keyword evidence="4" id="KW-0813">Transport</keyword>
<dbReference type="GO" id="GO:0000139">
    <property type="term" value="C:Golgi membrane"/>
    <property type="evidence" value="ECO:0007669"/>
    <property type="project" value="UniProtKB-SubCell"/>
</dbReference>
<sequence length="792" mass="87833">MFSSSSSSKDQDAMVLSSIQVASQNWEAFQWSGKLDQYGVTLNTTKEAREQAQAARKDIVDTTKQFKRSVKVVETAKQGLTSSNTPETAAAAVAAIDAMSKECRVIVKAYQGEIDNLTRRCKNSETAFSNLYQALTEMPDPSAVLSTVLEQMQKQQAEIETLQKTNDEVQKEAQKLQKDMAQLKKNNKNESGLTRQEKEELIELRREVMEYEIETKNLKDQSVTVRKLEAKIAELQENAVIDMQEKLEIAQEELAETEGRRAAEALEREAAMERKVENLELQLKAERAGRAAAQSHLLDADEGAGEREAAWEAQRRILVDDSERLRQTLHVVTRERDDLGLKLAAVTGRSVGGKTPPASGGISMADFVLERKAYEAEVAELAHTASSLREELKAKDESVVEERRSLQAKVSALEQDKAALSASVSSLEGQLAAAPTQSLLNSMKRELRILKRLEYNADDVDAAEDPETTGTGISGDDDDKDLESVLVEKLRRAESDLVKERNSRLEQAKECERLRSEMEASSKAQTEAEKLVQSLEKDLERAIVAPSTPTDAASKPRRTANMPTPVSEEEEASTLNSILDPNATPPPPVAKQAPQASAAATEKAEDDHSVATIVMAQRDRLRARCEALEAERDSFKRELQVQVQSAESLKSDNTKLYEKVRYLQNFSGTGGNRGGAGFNKLGANDRDLDLEALEQRYEASVDPFRQFGRSERQRKLKEMPPMERIVFVVAKTVLGTKAMRTALVAYVTCLHLLVFITTMHWSHNATCDHSDHEHLAHLPPVVHEAAKNLKGG</sequence>
<evidence type="ECO:0000256" key="3">
    <source>
        <dbReference type="ARBA" id="ARBA00018691"/>
    </source>
</evidence>
<dbReference type="Pfam" id="PF08172">
    <property type="entry name" value="CASP_C"/>
    <property type="match status" value="1"/>
</dbReference>
<feature type="coiled-coil region" evidence="10">
    <location>
        <begin position="371"/>
        <end position="430"/>
    </location>
</feature>
<dbReference type="OrthoDB" id="10257567at2759"/>
<keyword evidence="6" id="KW-1133">Transmembrane helix</keyword>
<feature type="region of interest" description="Disordered" evidence="11">
    <location>
        <begin position="460"/>
        <end position="480"/>
    </location>
</feature>
<comment type="similarity">
    <text evidence="2">Belongs to the CASP family.</text>
</comment>
<evidence type="ECO:0000256" key="8">
    <source>
        <dbReference type="ARBA" id="ARBA00023054"/>
    </source>
</evidence>
<organism evidence="14 15">
    <name type="scientific">Seminavis robusta</name>
    <dbReference type="NCBI Taxonomy" id="568900"/>
    <lineage>
        <taxon>Eukaryota</taxon>
        <taxon>Sar</taxon>
        <taxon>Stramenopiles</taxon>
        <taxon>Ochrophyta</taxon>
        <taxon>Bacillariophyta</taxon>
        <taxon>Bacillariophyceae</taxon>
        <taxon>Bacillariophycidae</taxon>
        <taxon>Naviculales</taxon>
        <taxon>Naviculaceae</taxon>
        <taxon>Seminavis</taxon>
    </lineage>
</organism>
<evidence type="ECO:0000256" key="10">
    <source>
        <dbReference type="SAM" id="Coils"/>
    </source>
</evidence>
<evidence type="ECO:0000256" key="5">
    <source>
        <dbReference type="ARBA" id="ARBA00022692"/>
    </source>
</evidence>
<dbReference type="GO" id="GO:0006891">
    <property type="term" value="P:intra-Golgi vesicle-mediated transport"/>
    <property type="evidence" value="ECO:0007669"/>
    <property type="project" value="InterPro"/>
</dbReference>
<keyword evidence="7" id="KW-0333">Golgi apparatus</keyword>
<evidence type="ECO:0000256" key="1">
    <source>
        <dbReference type="ARBA" id="ARBA00004409"/>
    </source>
</evidence>
<evidence type="ECO:0000256" key="6">
    <source>
        <dbReference type="ARBA" id="ARBA00022989"/>
    </source>
</evidence>
<evidence type="ECO:0000313" key="14">
    <source>
        <dbReference type="EMBL" id="CAB9499448.1"/>
    </source>
</evidence>
<gene>
    <name evidence="14" type="ORF">SEMRO_61_G035010.1</name>
</gene>
<keyword evidence="5" id="KW-0812">Transmembrane</keyword>
<feature type="domain" description="CASP C-terminal" evidence="12">
    <location>
        <begin position="513"/>
        <end position="763"/>
    </location>
</feature>
<evidence type="ECO:0000313" key="15">
    <source>
        <dbReference type="Proteomes" id="UP001153069"/>
    </source>
</evidence>
<dbReference type="InterPro" id="IPR012955">
    <property type="entry name" value="CASP_C"/>
</dbReference>
<dbReference type="EMBL" id="CAICTM010000060">
    <property type="protein sequence ID" value="CAB9499448.1"/>
    <property type="molecule type" value="Genomic_DNA"/>
</dbReference>
<keyword evidence="9" id="KW-0472">Membrane</keyword>
<feature type="region of interest" description="Disordered" evidence="11">
    <location>
        <begin position="497"/>
        <end position="532"/>
    </location>
</feature>
<dbReference type="AlphaFoldDB" id="A0A9N8H2B5"/>
<accession>A0A9N8H2B5</accession>
<evidence type="ECO:0000259" key="13">
    <source>
        <dbReference type="Pfam" id="PF25398"/>
    </source>
</evidence>
<keyword evidence="8 10" id="KW-0175">Coiled coil</keyword>
<evidence type="ECO:0000256" key="2">
    <source>
        <dbReference type="ARBA" id="ARBA00006415"/>
    </source>
</evidence>
<evidence type="ECO:0000256" key="9">
    <source>
        <dbReference type="ARBA" id="ARBA00023136"/>
    </source>
</evidence>
<dbReference type="PANTHER" id="PTHR14043:SF2">
    <property type="entry name" value="HOMEOBOX PROTEIN CUT"/>
    <property type="match status" value="1"/>
</dbReference>
<evidence type="ECO:0000256" key="4">
    <source>
        <dbReference type="ARBA" id="ARBA00022448"/>
    </source>
</evidence>
<evidence type="ECO:0000256" key="7">
    <source>
        <dbReference type="ARBA" id="ARBA00023034"/>
    </source>
</evidence>
<dbReference type="Pfam" id="PF25398">
    <property type="entry name" value="CUX1_N"/>
    <property type="match status" value="1"/>
</dbReference>
<feature type="domain" description="Cux N-terminal" evidence="13">
    <location>
        <begin position="99"/>
        <end position="152"/>
    </location>
</feature>
<feature type="coiled-coil region" evidence="10">
    <location>
        <begin position="107"/>
        <end position="289"/>
    </location>
</feature>
<evidence type="ECO:0000259" key="12">
    <source>
        <dbReference type="Pfam" id="PF08172"/>
    </source>
</evidence>
<comment type="caution">
    <text evidence="14">The sequence shown here is derived from an EMBL/GenBank/DDBJ whole genome shotgun (WGS) entry which is preliminary data.</text>
</comment>
<reference evidence="14" key="1">
    <citation type="submission" date="2020-06" db="EMBL/GenBank/DDBJ databases">
        <authorList>
            <consortium name="Plant Systems Biology data submission"/>
        </authorList>
    </citation>
    <scope>NUCLEOTIDE SEQUENCE</scope>
    <source>
        <strain evidence="14">D6</strain>
    </source>
</reference>
<proteinExistence type="inferred from homology"/>